<name>A0ACB7TLE7_HYAAI</name>
<dbReference type="EMBL" id="CM023481">
    <property type="protein sequence ID" value="KAH6946968.1"/>
    <property type="molecule type" value="Genomic_DNA"/>
</dbReference>
<organism evidence="1 2">
    <name type="scientific">Hyalomma asiaticum</name>
    <name type="common">Tick</name>
    <dbReference type="NCBI Taxonomy" id="266040"/>
    <lineage>
        <taxon>Eukaryota</taxon>
        <taxon>Metazoa</taxon>
        <taxon>Ecdysozoa</taxon>
        <taxon>Arthropoda</taxon>
        <taxon>Chelicerata</taxon>
        <taxon>Arachnida</taxon>
        <taxon>Acari</taxon>
        <taxon>Parasitiformes</taxon>
        <taxon>Ixodida</taxon>
        <taxon>Ixodoidea</taxon>
        <taxon>Ixodidae</taxon>
        <taxon>Hyalomminae</taxon>
        <taxon>Hyalomma</taxon>
    </lineage>
</organism>
<keyword evidence="2" id="KW-1185">Reference proteome</keyword>
<accession>A0ACB7TLE7</accession>
<comment type="caution">
    <text evidence="1">The sequence shown here is derived from an EMBL/GenBank/DDBJ whole genome shotgun (WGS) entry which is preliminary data.</text>
</comment>
<protein>
    <submittedName>
        <fullName evidence="1">Uncharacterized protein</fullName>
    </submittedName>
</protein>
<dbReference type="Proteomes" id="UP000821845">
    <property type="component" value="Chromosome 1"/>
</dbReference>
<gene>
    <name evidence="1" type="ORF">HPB50_016263</name>
</gene>
<evidence type="ECO:0000313" key="1">
    <source>
        <dbReference type="EMBL" id="KAH6946968.1"/>
    </source>
</evidence>
<evidence type="ECO:0000313" key="2">
    <source>
        <dbReference type="Proteomes" id="UP000821845"/>
    </source>
</evidence>
<proteinExistence type="predicted"/>
<sequence length="116" mass="13235">MYWNRPFKANLRKSWEEFMRRAERTPKGNLQKPSHQDVLNFMAAAWEAVPEKTVTQSFKGCGIYLTCWMAQKKVVCMAGCPMLAPFLRSIAMGCRPNAAAYPSIQTPRSLGRFQSD</sequence>
<reference evidence="1" key="1">
    <citation type="submission" date="2020-05" db="EMBL/GenBank/DDBJ databases">
        <title>Large-scale comparative analyses of tick genomes elucidate their genetic diversity and vector capacities.</title>
        <authorList>
            <person name="Jia N."/>
            <person name="Wang J."/>
            <person name="Shi W."/>
            <person name="Du L."/>
            <person name="Sun Y."/>
            <person name="Zhan W."/>
            <person name="Jiang J."/>
            <person name="Wang Q."/>
            <person name="Zhang B."/>
            <person name="Ji P."/>
            <person name="Sakyi L.B."/>
            <person name="Cui X."/>
            <person name="Yuan T."/>
            <person name="Jiang B."/>
            <person name="Yang W."/>
            <person name="Lam T.T.-Y."/>
            <person name="Chang Q."/>
            <person name="Ding S."/>
            <person name="Wang X."/>
            <person name="Zhu J."/>
            <person name="Ruan X."/>
            <person name="Zhao L."/>
            <person name="Wei J."/>
            <person name="Que T."/>
            <person name="Du C."/>
            <person name="Cheng J."/>
            <person name="Dai P."/>
            <person name="Han X."/>
            <person name="Huang E."/>
            <person name="Gao Y."/>
            <person name="Liu J."/>
            <person name="Shao H."/>
            <person name="Ye R."/>
            <person name="Li L."/>
            <person name="Wei W."/>
            <person name="Wang X."/>
            <person name="Wang C."/>
            <person name="Yang T."/>
            <person name="Huo Q."/>
            <person name="Li W."/>
            <person name="Guo W."/>
            <person name="Chen H."/>
            <person name="Zhou L."/>
            <person name="Ni X."/>
            <person name="Tian J."/>
            <person name="Zhou Y."/>
            <person name="Sheng Y."/>
            <person name="Liu T."/>
            <person name="Pan Y."/>
            <person name="Xia L."/>
            <person name="Li J."/>
            <person name="Zhao F."/>
            <person name="Cao W."/>
        </authorList>
    </citation>
    <scope>NUCLEOTIDE SEQUENCE</scope>
    <source>
        <strain evidence="1">Hyas-2018</strain>
    </source>
</reference>